<evidence type="ECO:0000313" key="20">
    <source>
        <dbReference type="Proteomes" id="UP000291343"/>
    </source>
</evidence>
<reference evidence="19 20" key="1">
    <citation type="journal article" date="2017" name="Gigascience">
        <title>Genome sequence of the small brown planthopper, Laodelphax striatellus.</title>
        <authorList>
            <person name="Zhu J."/>
            <person name="Jiang F."/>
            <person name="Wang X."/>
            <person name="Yang P."/>
            <person name="Bao Y."/>
            <person name="Zhao W."/>
            <person name="Wang W."/>
            <person name="Lu H."/>
            <person name="Wang Q."/>
            <person name="Cui N."/>
            <person name="Li J."/>
            <person name="Chen X."/>
            <person name="Luo L."/>
            <person name="Yu J."/>
            <person name="Kang L."/>
            <person name="Cui F."/>
        </authorList>
    </citation>
    <scope>NUCLEOTIDE SEQUENCE [LARGE SCALE GENOMIC DNA]</scope>
    <source>
        <strain evidence="19">Lst14</strain>
    </source>
</reference>
<keyword evidence="13 18" id="KW-0472">Membrane</keyword>
<dbReference type="STRING" id="195883.A0A482WF87"/>
<evidence type="ECO:0000256" key="10">
    <source>
        <dbReference type="ARBA" id="ARBA00022989"/>
    </source>
</evidence>
<evidence type="ECO:0000256" key="11">
    <source>
        <dbReference type="ARBA" id="ARBA00023053"/>
    </source>
</evidence>
<sequence length="325" mass="37648">MTTSAKQHEAMQQNYQPFLKPPPESGMTKFKRFLYNSETGAVFGRTGESWAKISLFYIIFYICLASMFLFLLWLFHFTLDPRIPKWKLDESLIGTNPGLGFRPMPESDNALSSLIWYKGTKKEDYQYWTSSLEKFLDPYRKPGLNPGRGQNIYNCDYEHPPSKGKVCNIDVRQWAPCTSENNYNYHVQNPCIFIKLNKIYGWTPEYYNDPSNLPAEMPESLKETIYQKANESIPSLNTIWVSCEGENPADVEFIGEIDYLPQQGFPGYFFPFENSEGYLSPLVAIHFKSPRTGVLINVECKAWAKNIKHDRKEKLGTVHFELMID</sequence>
<evidence type="ECO:0000256" key="1">
    <source>
        <dbReference type="ARBA" id="ARBA00004401"/>
    </source>
</evidence>
<keyword evidence="16" id="KW-0739">Sodium transport</keyword>
<dbReference type="OrthoDB" id="5912413at2759"/>
<keyword evidence="8" id="KW-0630">Potassium</keyword>
<dbReference type="InParanoid" id="A0A482WF87"/>
<keyword evidence="10 18" id="KW-1133">Transmembrane helix</keyword>
<comment type="caution">
    <text evidence="19">The sequence shown here is derived from an EMBL/GenBank/DDBJ whole genome shotgun (WGS) entry which is preliminary data.</text>
</comment>
<dbReference type="Pfam" id="PF00287">
    <property type="entry name" value="Na_K-ATPase"/>
    <property type="match status" value="1"/>
</dbReference>
<proteinExistence type="inferred from homology"/>
<name>A0A482WF87_LAOST</name>
<dbReference type="InterPro" id="IPR038702">
    <property type="entry name" value="Na/K_ATPase_sub_beta_sf"/>
</dbReference>
<evidence type="ECO:0000256" key="8">
    <source>
        <dbReference type="ARBA" id="ARBA00022958"/>
    </source>
</evidence>
<dbReference type="SMR" id="A0A482WF87"/>
<dbReference type="AlphaFoldDB" id="A0A482WF87"/>
<evidence type="ECO:0000256" key="14">
    <source>
        <dbReference type="ARBA" id="ARBA00023157"/>
    </source>
</evidence>
<dbReference type="GO" id="GO:0036376">
    <property type="term" value="P:sodium ion export across plasma membrane"/>
    <property type="evidence" value="ECO:0007669"/>
    <property type="project" value="TreeGrafter"/>
</dbReference>
<keyword evidence="11" id="KW-0915">Sodium</keyword>
<keyword evidence="6" id="KW-0740">Sodium/potassium transport</keyword>
<evidence type="ECO:0000256" key="4">
    <source>
        <dbReference type="ARBA" id="ARBA00022475"/>
    </source>
</evidence>
<dbReference type="PROSITE" id="PS00390">
    <property type="entry name" value="ATPASE_NA_K_BETA_1"/>
    <property type="match status" value="1"/>
</dbReference>
<keyword evidence="7 18" id="KW-0812">Transmembrane</keyword>
<evidence type="ECO:0000256" key="13">
    <source>
        <dbReference type="ARBA" id="ARBA00023136"/>
    </source>
</evidence>
<accession>A0A482WF87</accession>
<evidence type="ECO:0000256" key="18">
    <source>
        <dbReference type="SAM" id="Phobius"/>
    </source>
</evidence>
<keyword evidence="3" id="KW-0813">Transport</keyword>
<dbReference type="EMBL" id="QKKF02038097">
    <property type="protein sequence ID" value="RZF31861.1"/>
    <property type="molecule type" value="Genomic_DNA"/>
</dbReference>
<keyword evidence="14" id="KW-1015">Disulfide bond</keyword>
<evidence type="ECO:0008006" key="21">
    <source>
        <dbReference type="Google" id="ProtNLM"/>
    </source>
</evidence>
<dbReference type="Proteomes" id="UP000291343">
    <property type="component" value="Unassembled WGS sequence"/>
</dbReference>
<comment type="subcellular location">
    <subcellularLocation>
        <location evidence="1">Cell membrane</location>
        <topology evidence="1">Single-pass type II membrane protein</topology>
    </subcellularLocation>
</comment>
<dbReference type="FunCoup" id="A0A482WF87">
    <property type="interactions" value="228"/>
</dbReference>
<dbReference type="GO" id="GO:0006883">
    <property type="term" value="P:intracellular sodium ion homeostasis"/>
    <property type="evidence" value="ECO:0007669"/>
    <property type="project" value="TreeGrafter"/>
</dbReference>
<evidence type="ECO:0000313" key="19">
    <source>
        <dbReference type="EMBL" id="RZF31861.1"/>
    </source>
</evidence>
<dbReference type="GO" id="GO:1990573">
    <property type="term" value="P:potassium ion import across plasma membrane"/>
    <property type="evidence" value="ECO:0007669"/>
    <property type="project" value="TreeGrafter"/>
</dbReference>
<dbReference type="GO" id="GO:0005890">
    <property type="term" value="C:sodium:potassium-exchanging ATPase complex"/>
    <property type="evidence" value="ECO:0007669"/>
    <property type="project" value="InterPro"/>
</dbReference>
<protein>
    <recommendedName>
        <fullName evidence="21">Sodium/potassium-transporting ATPase subunit beta-2</fullName>
    </recommendedName>
</protein>
<dbReference type="InterPro" id="IPR000402">
    <property type="entry name" value="Na/K_ATPase_sub_beta"/>
</dbReference>
<evidence type="ECO:0000256" key="16">
    <source>
        <dbReference type="ARBA" id="ARBA00023201"/>
    </source>
</evidence>
<evidence type="ECO:0000256" key="9">
    <source>
        <dbReference type="ARBA" id="ARBA00022968"/>
    </source>
</evidence>
<organism evidence="19 20">
    <name type="scientific">Laodelphax striatellus</name>
    <name type="common">Small brown planthopper</name>
    <name type="synonym">Delphax striatella</name>
    <dbReference type="NCBI Taxonomy" id="195883"/>
    <lineage>
        <taxon>Eukaryota</taxon>
        <taxon>Metazoa</taxon>
        <taxon>Ecdysozoa</taxon>
        <taxon>Arthropoda</taxon>
        <taxon>Hexapoda</taxon>
        <taxon>Insecta</taxon>
        <taxon>Pterygota</taxon>
        <taxon>Neoptera</taxon>
        <taxon>Paraneoptera</taxon>
        <taxon>Hemiptera</taxon>
        <taxon>Auchenorrhyncha</taxon>
        <taxon>Fulgoroidea</taxon>
        <taxon>Delphacidae</taxon>
        <taxon>Criomorphinae</taxon>
        <taxon>Laodelphax</taxon>
    </lineage>
</organism>
<keyword evidence="12" id="KW-0406">Ion transport</keyword>
<evidence type="ECO:0000256" key="12">
    <source>
        <dbReference type="ARBA" id="ARBA00023065"/>
    </source>
</evidence>
<comment type="similarity">
    <text evidence="2">Belongs to the X(+)/potassium ATPases subunit beta family.</text>
</comment>
<dbReference type="PANTHER" id="PTHR11523:SF46">
    <property type="entry name" value="SODIUM_POTASSIUM-TRANSPORTING ATPASE SUBUNIT BETA-2"/>
    <property type="match status" value="1"/>
</dbReference>
<evidence type="ECO:0000256" key="6">
    <source>
        <dbReference type="ARBA" id="ARBA00022607"/>
    </source>
</evidence>
<dbReference type="PANTHER" id="PTHR11523">
    <property type="entry name" value="SODIUM/POTASSIUM-DEPENDENT ATPASE BETA SUBUNIT"/>
    <property type="match status" value="1"/>
</dbReference>
<gene>
    <name evidence="19" type="ORF">LSTR_LSTR009508</name>
</gene>
<evidence type="ECO:0000256" key="3">
    <source>
        <dbReference type="ARBA" id="ARBA00022448"/>
    </source>
</evidence>
<evidence type="ECO:0000256" key="17">
    <source>
        <dbReference type="ARBA" id="ARBA00025540"/>
    </source>
</evidence>
<evidence type="ECO:0000256" key="5">
    <source>
        <dbReference type="ARBA" id="ARBA00022538"/>
    </source>
</evidence>
<dbReference type="GO" id="GO:0030007">
    <property type="term" value="P:intracellular potassium ion homeostasis"/>
    <property type="evidence" value="ECO:0007669"/>
    <property type="project" value="TreeGrafter"/>
</dbReference>
<keyword evidence="5" id="KW-0633">Potassium transport</keyword>
<evidence type="ECO:0000256" key="2">
    <source>
        <dbReference type="ARBA" id="ARBA00005876"/>
    </source>
</evidence>
<dbReference type="Gene3D" id="2.60.40.1660">
    <property type="entry name" value="Na, k-atpase alpha subunit"/>
    <property type="match status" value="1"/>
</dbReference>
<keyword evidence="4" id="KW-1003">Cell membrane</keyword>
<keyword evidence="20" id="KW-1185">Reference proteome</keyword>
<dbReference type="GO" id="GO:0001671">
    <property type="term" value="F:ATPase activator activity"/>
    <property type="evidence" value="ECO:0007669"/>
    <property type="project" value="UniProtKB-ARBA"/>
</dbReference>
<keyword evidence="15" id="KW-0325">Glycoprotein</keyword>
<feature type="transmembrane region" description="Helical" evidence="18">
    <location>
        <begin position="55"/>
        <end position="75"/>
    </location>
</feature>
<evidence type="ECO:0000256" key="15">
    <source>
        <dbReference type="ARBA" id="ARBA00023180"/>
    </source>
</evidence>
<comment type="function">
    <text evidence="17">This is the non-catalytic component of the active enzyme, which catalyzes the hydrolysis of ATP coupled with the exchange of Na(+) and K(+) ions across the plasma membrane. The beta subunit regulates, through assembly of alpha/beta heterodimers, the number of sodium pumps transported to the plasma membrane.</text>
</comment>
<evidence type="ECO:0000256" key="7">
    <source>
        <dbReference type="ARBA" id="ARBA00022692"/>
    </source>
</evidence>
<keyword evidence="9" id="KW-0735">Signal-anchor</keyword>
<dbReference type="FunFam" id="2.60.40.1660:FF:000004">
    <property type="entry name" value="sodium/potassium-transporting ATPase subunit beta-2"/>
    <property type="match status" value="1"/>
</dbReference>